<dbReference type="PANTHER" id="PTHR41317:SF1">
    <property type="entry name" value="PD-(D_E)XK NUCLEASE FAMILY TRANSPOSASE"/>
    <property type="match status" value="1"/>
</dbReference>
<sequence length="309" mass="36256">MFDRLDPKVDFVFKRIFGVEENKDVLLDFLNVTLRESEPRPLTDIHILNPYIDKNALHDKQSILDIHARTADGKQVNIEIQLFNRYDIEKRTLYYWSKMYASQLEEGQKYKELKKTITINILNFKFIPNDRYYNLFHLREDHMGLVLTDHIEIHFMELPKLEEQKVRFSDKLVKWLLFLKGVDKPEVWEEISMNEPALQKAMDTLEFLSQNEEARRLYEMRQKALHDEASMIDGAREEGMQKGMQVGMQIGMEEGMQKGMQVGIEEGMHKSKIEIAKNLLGIGMDVAKVIEATGLTKDEVQSIKEELMQ</sequence>
<dbReference type="PANTHER" id="PTHR41317">
    <property type="entry name" value="PD-(D_E)XK NUCLEASE FAMILY TRANSPOSASE"/>
    <property type="match status" value="1"/>
</dbReference>
<gene>
    <name evidence="1" type="ORF">GCM10008018_61660</name>
</gene>
<dbReference type="NCBIfam" id="TIGR01784">
    <property type="entry name" value="T_den_put_tspse"/>
    <property type="match status" value="1"/>
</dbReference>
<accession>A0ABQ1FDM4</accession>
<proteinExistence type="predicted"/>
<evidence type="ECO:0000313" key="1">
    <source>
        <dbReference type="EMBL" id="GGA07555.1"/>
    </source>
</evidence>
<protein>
    <submittedName>
        <fullName evidence="1">Transposase</fullName>
    </submittedName>
</protein>
<dbReference type="InterPro" id="IPR010106">
    <property type="entry name" value="RpnA"/>
</dbReference>
<keyword evidence="2" id="KW-1185">Reference proteome</keyword>
<organism evidence="1 2">
    <name type="scientific">Paenibacillus marchantiophytorum</name>
    <dbReference type="NCBI Taxonomy" id="1619310"/>
    <lineage>
        <taxon>Bacteria</taxon>
        <taxon>Bacillati</taxon>
        <taxon>Bacillota</taxon>
        <taxon>Bacilli</taxon>
        <taxon>Bacillales</taxon>
        <taxon>Paenibacillaceae</taxon>
        <taxon>Paenibacillus</taxon>
    </lineage>
</organism>
<dbReference type="RefSeq" id="WP_189019140.1">
    <property type="nucleotide sequence ID" value="NZ_BMHE01000052.1"/>
</dbReference>
<dbReference type="EMBL" id="BMHE01000052">
    <property type="protein sequence ID" value="GGA07555.1"/>
    <property type="molecule type" value="Genomic_DNA"/>
</dbReference>
<evidence type="ECO:0000313" key="2">
    <source>
        <dbReference type="Proteomes" id="UP000615455"/>
    </source>
</evidence>
<name>A0ABQ1FDM4_9BACL</name>
<dbReference type="Proteomes" id="UP000615455">
    <property type="component" value="Unassembled WGS sequence"/>
</dbReference>
<dbReference type="Pfam" id="PF12784">
    <property type="entry name" value="PDDEXK_2"/>
    <property type="match status" value="1"/>
</dbReference>
<comment type="caution">
    <text evidence="1">The sequence shown here is derived from an EMBL/GenBank/DDBJ whole genome shotgun (WGS) entry which is preliminary data.</text>
</comment>
<reference evidence="2" key="1">
    <citation type="journal article" date="2019" name="Int. J. Syst. Evol. Microbiol.">
        <title>The Global Catalogue of Microorganisms (GCM) 10K type strain sequencing project: providing services to taxonomists for standard genome sequencing and annotation.</title>
        <authorList>
            <consortium name="The Broad Institute Genomics Platform"/>
            <consortium name="The Broad Institute Genome Sequencing Center for Infectious Disease"/>
            <person name="Wu L."/>
            <person name="Ma J."/>
        </authorList>
    </citation>
    <scope>NUCLEOTIDE SEQUENCE [LARGE SCALE GENOMIC DNA]</scope>
    <source>
        <strain evidence="2">CGMCC 1.15043</strain>
    </source>
</reference>